<keyword evidence="1" id="KW-0472">Membrane</keyword>
<sequence length="68" mass="8305">YFRKLYSFYVLIIIESFNICSLYIFTKTYRFGIMSISGERMEYFAETKKLTKILNNERLLIKIEPKKF</sequence>
<evidence type="ECO:0000313" key="2">
    <source>
        <dbReference type="EMBL" id="MEL0565994.1"/>
    </source>
</evidence>
<feature type="transmembrane region" description="Helical" evidence="1">
    <location>
        <begin position="6"/>
        <end position="25"/>
    </location>
</feature>
<keyword evidence="1" id="KW-1133">Transmembrane helix</keyword>
<gene>
    <name evidence="2" type="ORF">AAC431_08755</name>
</gene>
<dbReference type="EMBL" id="JBBVUL010000024">
    <property type="protein sequence ID" value="MEL0565994.1"/>
    <property type="molecule type" value="Genomic_DNA"/>
</dbReference>
<keyword evidence="3" id="KW-1185">Reference proteome</keyword>
<feature type="non-terminal residue" evidence="2">
    <location>
        <position position="1"/>
    </location>
</feature>
<accession>A0ABU9FK80</accession>
<evidence type="ECO:0000256" key="1">
    <source>
        <dbReference type="SAM" id="Phobius"/>
    </source>
</evidence>
<proteinExistence type="predicted"/>
<dbReference type="Proteomes" id="UP001385848">
    <property type="component" value="Unassembled WGS sequence"/>
</dbReference>
<comment type="caution">
    <text evidence="2">The sequence shown here is derived from an EMBL/GenBank/DDBJ whole genome shotgun (WGS) entry which is preliminary data.</text>
</comment>
<organism evidence="2 3">
    <name type="scientific">Lactobacillus jensenii</name>
    <dbReference type="NCBI Taxonomy" id="109790"/>
    <lineage>
        <taxon>Bacteria</taxon>
        <taxon>Bacillati</taxon>
        <taxon>Bacillota</taxon>
        <taxon>Bacilli</taxon>
        <taxon>Lactobacillales</taxon>
        <taxon>Lactobacillaceae</taxon>
        <taxon>Lactobacillus</taxon>
    </lineage>
</organism>
<protein>
    <submittedName>
        <fullName evidence="2">Uncharacterized protein</fullName>
    </submittedName>
</protein>
<keyword evidence="1" id="KW-0812">Transmembrane</keyword>
<name>A0ABU9FK80_LACJE</name>
<reference evidence="2 3" key="1">
    <citation type="submission" date="2024-04" db="EMBL/GenBank/DDBJ databases">
        <title>Three lactobacilli isolated from voided urine samples from females with type 2 diabetes.</title>
        <authorList>
            <person name="Kula A."/>
            <person name="Stegman N."/>
            <person name="Putonti C."/>
        </authorList>
    </citation>
    <scope>NUCLEOTIDE SEQUENCE [LARGE SCALE GENOMIC DNA]</scope>
    <source>
        <strain evidence="2 3">1855</strain>
    </source>
</reference>
<evidence type="ECO:0000313" key="3">
    <source>
        <dbReference type="Proteomes" id="UP001385848"/>
    </source>
</evidence>